<evidence type="ECO:0000313" key="2">
    <source>
        <dbReference type="EMBL" id="KAK4210140.1"/>
    </source>
</evidence>
<protein>
    <submittedName>
        <fullName evidence="2">HET-domain-containing protein</fullName>
    </submittedName>
</protein>
<dbReference type="Pfam" id="PF06985">
    <property type="entry name" value="HET"/>
    <property type="match status" value="1"/>
</dbReference>
<dbReference type="EMBL" id="MU858183">
    <property type="protein sequence ID" value="KAK4210140.1"/>
    <property type="molecule type" value="Genomic_DNA"/>
</dbReference>
<gene>
    <name evidence="2" type="ORF">QBC37DRAFT_377335</name>
</gene>
<evidence type="ECO:0000259" key="1">
    <source>
        <dbReference type="Pfam" id="PF06985"/>
    </source>
</evidence>
<dbReference type="Proteomes" id="UP001301769">
    <property type="component" value="Unassembled WGS sequence"/>
</dbReference>
<accession>A0AAN6Y2P5</accession>
<dbReference type="PANTHER" id="PTHR10622">
    <property type="entry name" value="HET DOMAIN-CONTAINING PROTEIN"/>
    <property type="match status" value="1"/>
</dbReference>
<keyword evidence="3" id="KW-1185">Reference proteome</keyword>
<reference evidence="2" key="2">
    <citation type="submission" date="2023-05" db="EMBL/GenBank/DDBJ databases">
        <authorList>
            <consortium name="Lawrence Berkeley National Laboratory"/>
            <person name="Steindorff A."/>
            <person name="Hensen N."/>
            <person name="Bonometti L."/>
            <person name="Westerberg I."/>
            <person name="Brannstrom I.O."/>
            <person name="Guillou S."/>
            <person name="Cros-Aarteil S."/>
            <person name="Calhoun S."/>
            <person name="Haridas S."/>
            <person name="Kuo A."/>
            <person name="Mondo S."/>
            <person name="Pangilinan J."/>
            <person name="Riley R."/>
            <person name="Labutti K."/>
            <person name="Andreopoulos B."/>
            <person name="Lipzen A."/>
            <person name="Chen C."/>
            <person name="Yanf M."/>
            <person name="Daum C."/>
            <person name="Ng V."/>
            <person name="Clum A."/>
            <person name="Ohm R."/>
            <person name="Martin F."/>
            <person name="Silar P."/>
            <person name="Natvig D."/>
            <person name="Lalanne C."/>
            <person name="Gautier V."/>
            <person name="Ament-Velasquez S.L."/>
            <person name="Kruys A."/>
            <person name="Hutchinson M.I."/>
            <person name="Powell A.J."/>
            <person name="Barry K."/>
            <person name="Miller A.N."/>
            <person name="Grigoriev I.V."/>
            <person name="Debuchy R."/>
            <person name="Gladieux P."/>
            <person name="Thoren M.H."/>
            <person name="Johannesson H."/>
        </authorList>
    </citation>
    <scope>NUCLEOTIDE SEQUENCE</scope>
    <source>
        <strain evidence="2">PSN293</strain>
    </source>
</reference>
<organism evidence="2 3">
    <name type="scientific">Rhypophila decipiens</name>
    <dbReference type="NCBI Taxonomy" id="261697"/>
    <lineage>
        <taxon>Eukaryota</taxon>
        <taxon>Fungi</taxon>
        <taxon>Dikarya</taxon>
        <taxon>Ascomycota</taxon>
        <taxon>Pezizomycotina</taxon>
        <taxon>Sordariomycetes</taxon>
        <taxon>Sordariomycetidae</taxon>
        <taxon>Sordariales</taxon>
        <taxon>Naviculisporaceae</taxon>
        <taxon>Rhypophila</taxon>
    </lineage>
</organism>
<name>A0AAN6Y2P5_9PEZI</name>
<comment type="caution">
    <text evidence="2">The sequence shown here is derived from an EMBL/GenBank/DDBJ whole genome shotgun (WGS) entry which is preliminary data.</text>
</comment>
<dbReference type="AlphaFoldDB" id="A0AAN6Y2P5"/>
<sequence>MRLLHTQSLSLSEFYGDDIPPYAILSHRWGQEEVTFDDLTKGLAPTRQGFAKLQGFCKQAAADGFEYCWVDTCCIDKSSSAELSEAINSMFSWYQNSEVCLVYLQDVDSSLDPNLSTTSINNSLEPIPNSLSTSEWFARGWTLQELVAPFVVSFHGSDWRCIGSRTTLGPILAGITSIDLRFFETLDLSTYTIAQRMSWAAKRKTTRIEDQAYCLMGLFGINMPLLYGEGERAFKRLQEEIIRQSTDFSIFAAPTEARFQSDSFLAARPAAFTLGANITTQRDRILEIISRKINQSTIESVPDYGTSITSRGIVVTLPFVQKKLSSVRSWIYPAFQEVGQPWLLETFFNDSFWNFKLALLNCCVGNHAIGVILSENQEGGVFFKSATENGGPQQQVEIAVYGQAKMG</sequence>
<reference evidence="2" key="1">
    <citation type="journal article" date="2023" name="Mol. Phylogenet. Evol.">
        <title>Genome-scale phylogeny and comparative genomics of the fungal order Sordariales.</title>
        <authorList>
            <person name="Hensen N."/>
            <person name="Bonometti L."/>
            <person name="Westerberg I."/>
            <person name="Brannstrom I.O."/>
            <person name="Guillou S."/>
            <person name="Cros-Aarteil S."/>
            <person name="Calhoun S."/>
            <person name="Haridas S."/>
            <person name="Kuo A."/>
            <person name="Mondo S."/>
            <person name="Pangilinan J."/>
            <person name="Riley R."/>
            <person name="LaButti K."/>
            <person name="Andreopoulos B."/>
            <person name="Lipzen A."/>
            <person name="Chen C."/>
            <person name="Yan M."/>
            <person name="Daum C."/>
            <person name="Ng V."/>
            <person name="Clum A."/>
            <person name="Steindorff A."/>
            <person name="Ohm R.A."/>
            <person name="Martin F."/>
            <person name="Silar P."/>
            <person name="Natvig D.O."/>
            <person name="Lalanne C."/>
            <person name="Gautier V."/>
            <person name="Ament-Velasquez S.L."/>
            <person name="Kruys A."/>
            <person name="Hutchinson M.I."/>
            <person name="Powell A.J."/>
            <person name="Barry K."/>
            <person name="Miller A.N."/>
            <person name="Grigoriev I.V."/>
            <person name="Debuchy R."/>
            <person name="Gladieux P."/>
            <person name="Hiltunen Thoren M."/>
            <person name="Johannesson H."/>
        </authorList>
    </citation>
    <scope>NUCLEOTIDE SEQUENCE</scope>
    <source>
        <strain evidence="2">PSN293</strain>
    </source>
</reference>
<dbReference type="InterPro" id="IPR010730">
    <property type="entry name" value="HET"/>
</dbReference>
<dbReference type="PANTHER" id="PTHR10622:SF10">
    <property type="entry name" value="HET DOMAIN-CONTAINING PROTEIN"/>
    <property type="match status" value="1"/>
</dbReference>
<feature type="domain" description="Heterokaryon incompatibility" evidence="1">
    <location>
        <begin position="22"/>
        <end position="145"/>
    </location>
</feature>
<proteinExistence type="predicted"/>
<evidence type="ECO:0000313" key="3">
    <source>
        <dbReference type="Proteomes" id="UP001301769"/>
    </source>
</evidence>